<dbReference type="PANTHER" id="PTHR46206:SF5">
    <property type="entry name" value="P450, PUTATIVE (EUROFUNG)-RELATED"/>
    <property type="match status" value="1"/>
</dbReference>
<evidence type="ECO:0000256" key="4">
    <source>
        <dbReference type="ARBA" id="ARBA00022617"/>
    </source>
</evidence>
<evidence type="ECO:0000256" key="5">
    <source>
        <dbReference type="ARBA" id="ARBA00022692"/>
    </source>
</evidence>
<keyword evidence="9" id="KW-0408">Iron</keyword>
<evidence type="ECO:0000256" key="3">
    <source>
        <dbReference type="ARBA" id="ARBA00010617"/>
    </source>
</evidence>
<comment type="caution">
    <text evidence="12">The sequence shown here is derived from an EMBL/GenBank/DDBJ whole genome shotgun (WGS) entry which is preliminary data.</text>
</comment>
<keyword evidence="10" id="KW-0503">Monooxygenase</keyword>
<evidence type="ECO:0000256" key="9">
    <source>
        <dbReference type="ARBA" id="ARBA00023004"/>
    </source>
</evidence>
<keyword evidence="8" id="KW-0560">Oxidoreductase</keyword>
<comment type="cofactor">
    <cofactor evidence="1">
        <name>heme</name>
        <dbReference type="ChEBI" id="CHEBI:30413"/>
    </cofactor>
</comment>
<keyword evidence="7" id="KW-1133">Transmembrane helix</keyword>
<dbReference type="GO" id="GO:0016020">
    <property type="term" value="C:membrane"/>
    <property type="evidence" value="ECO:0007669"/>
    <property type="project" value="UniProtKB-SubCell"/>
</dbReference>
<gene>
    <name evidence="12" type="ORF">G7Y89_g15274</name>
</gene>
<comment type="subcellular location">
    <subcellularLocation>
        <location evidence="2">Membrane</location>
    </subcellularLocation>
</comment>
<name>A0A8H4QRM8_9HELO</name>
<dbReference type="PANTHER" id="PTHR46206">
    <property type="entry name" value="CYTOCHROME P450"/>
    <property type="match status" value="1"/>
</dbReference>
<evidence type="ECO:0000313" key="12">
    <source>
        <dbReference type="EMBL" id="KAF4615633.1"/>
    </source>
</evidence>
<dbReference type="GO" id="GO:0004497">
    <property type="term" value="F:monooxygenase activity"/>
    <property type="evidence" value="ECO:0007669"/>
    <property type="project" value="UniProtKB-KW"/>
</dbReference>
<evidence type="ECO:0000256" key="10">
    <source>
        <dbReference type="ARBA" id="ARBA00023033"/>
    </source>
</evidence>
<reference evidence="12 13" key="1">
    <citation type="submission" date="2020-03" db="EMBL/GenBank/DDBJ databases">
        <title>Draft Genome Sequence of Cudoniella acicularis.</title>
        <authorList>
            <person name="Buettner E."/>
            <person name="Kellner H."/>
        </authorList>
    </citation>
    <scope>NUCLEOTIDE SEQUENCE [LARGE SCALE GENOMIC DNA]</scope>
    <source>
        <strain evidence="12 13">DSM 108380</strain>
    </source>
</reference>
<dbReference type="Proteomes" id="UP000566819">
    <property type="component" value="Unassembled WGS sequence"/>
</dbReference>
<keyword evidence="5" id="KW-0812">Transmembrane</keyword>
<keyword evidence="6" id="KW-0479">Metal-binding</keyword>
<evidence type="ECO:0000256" key="11">
    <source>
        <dbReference type="ARBA" id="ARBA00023136"/>
    </source>
</evidence>
<keyword evidence="4" id="KW-0349">Heme</keyword>
<organism evidence="12 13">
    <name type="scientific">Cudoniella acicularis</name>
    <dbReference type="NCBI Taxonomy" id="354080"/>
    <lineage>
        <taxon>Eukaryota</taxon>
        <taxon>Fungi</taxon>
        <taxon>Dikarya</taxon>
        <taxon>Ascomycota</taxon>
        <taxon>Pezizomycotina</taxon>
        <taxon>Leotiomycetes</taxon>
        <taxon>Helotiales</taxon>
        <taxon>Tricladiaceae</taxon>
        <taxon>Cudoniella</taxon>
    </lineage>
</organism>
<proteinExistence type="inferred from homology"/>
<protein>
    <submittedName>
        <fullName evidence="12">Uncharacterized protein</fullName>
    </submittedName>
</protein>
<dbReference type="EMBL" id="JAAMPI010002303">
    <property type="protein sequence ID" value="KAF4615633.1"/>
    <property type="molecule type" value="Genomic_DNA"/>
</dbReference>
<evidence type="ECO:0000256" key="8">
    <source>
        <dbReference type="ARBA" id="ARBA00023002"/>
    </source>
</evidence>
<dbReference type="GO" id="GO:0046872">
    <property type="term" value="F:metal ion binding"/>
    <property type="evidence" value="ECO:0007669"/>
    <property type="project" value="UniProtKB-KW"/>
</dbReference>
<keyword evidence="11" id="KW-0472">Membrane</keyword>
<comment type="similarity">
    <text evidence="3">Belongs to the cytochrome P450 family.</text>
</comment>
<dbReference type="OrthoDB" id="1844152at2759"/>
<keyword evidence="13" id="KW-1185">Reference proteome</keyword>
<accession>A0A8H4QRM8</accession>
<evidence type="ECO:0000256" key="6">
    <source>
        <dbReference type="ARBA" id="ARBA00022723"/>
    </source>
</evidence>
<evidence type="ECO:0000256" key="1">
    <source>
        <dbReference type="ARBA" id="ARBA00001971"/>
    </source>
</evidence>
<evidence type="ECO:0000256" key="7">
    <source>
        <dbReference type="ARBA" id="ARBA00022989"/>
    </source>
</evidence>
<sequence length="295" mass="33064">MILGRDMGFLHCKGAHASVTAILLHDAVSLFSEKSSHPQAYGGTTVKECDRTSKSLFKVWILLYPLMLVQVLKRRINKWRFLFDAPGMIQSEYDKAKGGNFVVQNPDVSHTFVSSKKFIREIDAAPDSVLSLQAAAKQVIQPQYSMHKFNWFDQRGVDGTPLVKTLRNLLTNNLPSILPETHLASSAIFDKLFNSVEKKPHVSKMVREAVAHTNALSIFGKDLAGNKDFMKGALDFTDKTMFIAEAVRLLPSFIAPKFGMFLANRFDAHKVIHATLVPVAEERLLEREKSKLGHN</sequence>
<dbReference type="AlphaFoldDB" id="A0A8H4QRM8"/>
<evidence type="ECO:0000256" key="2">
    <source>
        <dbReference type="ARBA" id="ARBA00004370"/>
    </source>
</evidence>
<evidence type="ECO:0000313" key="13">
    <source>
        <dbReference type="Proteomes" id="UP000566819"/>
    </source>
</evidence>